<dbReference type="Proteomes" id="UP000442714">
    <property type="component" value="Unassembled WGS sequence"/>
</dbReference>
<accession>A0A844ZUE5</accession>
<proteinExistence type="predicted"/>
<dbReference type="RefSeq" id="WP_160605176.1">
    <property type="nucleotide sequence ID" value="NZ_WTYX01000002.1"/>
</dbReference>
<organism evidence="1 2">
    <name type="scientific">Pontixanthobacter aquaemixtae</name>
    <dbReference type="NCBI Taxonomy" id="1958940"/>
    <lineage>
        <taxon>Bacteria</taxon>
        <taxon>Pseudomonadati</taxon>
        <taxon>Pseudomonadota</taxon>
        <taxon>Alphaproteobacteria</taxon>
        <taxon>Sphingomonadales</taxon>
        <taxon>Erythrobacteraceae</taxon>
        <taxon>Pontixanthobacter</taxon>
    </lineage>
</organism>
<name>A0A844ZUE5_9SPHN</name>
<keyword evidence="2" id="KW-1185">Reference proteome</keyword>
<dbReference type="OrthoDB" id="9869697at2"/>
<protein>
    <submittedName>
        <fullName evidence="1">Uncharacterized protein</fullName>
    </submittedName>
</protein>
<reference evidence="1 2" key="1">
    <citation type="submission" date="2019-12" db="EMBL/GenBank/DDBJ databases">
        <title>Genomic-based taxomic classification of the family Erythrobacteraceae.</title>
        <authorList>
            <person name="Xu L."/>
        </authorList>
    </citation>
    <scope>NUCLEOTIDE SEQUENCE [LARGE SCALE GENOMIC DNA]</scope>
    <source>
        <strain evidence="1 2">KCTC 52763</strain>
    </source>
</reference>
<sequence length="151" mass="16538">MAINEEVMTIIRILNEEGFGVLAGDLMVEISQGRDQRELDEETLDTETADYDAREPIAPEDQLPAAMQILHRRLVAPAKALAEGERLLGELGQGKPVRIRFVDPVEGIDRLATARDDNPNFPLGRDDIGRSDVAEKLDELLAQIAAPGAIV</sequence>
<evidence type="ECO:0000313" key="1">
    <source>
        <dbReference type="EMBL" id="MXO91505.1"/>
    </source>
</evidence>
<gene>
    <name evidence="1" type="ORF">GRI41_11770</name>
</gene>
<dbReference type="EMBL" id="WTYX01000002">
    <property type="protein sequence ID" value="MXO91505.1"/>
    <property type="molecule type" value="Genomic_DNA"/>
</dbReference>
<dbReference type="AlphaFoldDB" id="A0A844ZUE5"/>
<comment type="caution">
    <text evidence="1">The sequence shown here is derived from an EMBL/GenBank/DDBJ whole genome shotgun (WGS) entry which is preliminary data.</text>
</comment>
<evidence type="ECO:0000313" key="2">
    <source>
        <dbReference type="Proteomes" id="UP000442714"/>
    </source>
</evidence>